<dbReference type="InterPro" id="IPR003399">
    <property type="entry name" value="Mce/MlaD"/>
</dbReference>
<protein>
    <recommendedName>
        <fullName evidence="3">Mce/MlaD domain-containing protein</fullName>
    </recommendedName>
</protein>
<sequence>MTPNQNPAPSAAAAQPATATPRQKKGSSTLKTKLSPATVGAFVMGACALGIIALLSFGGMSFLSKPQRFVVDFDESIHGLDLGSPVKLRGVRVGRVADLGVRFDAQSGRAIATVICELNRDIVNDAQGQPLDLSSRAALEALVAQGLRAQLGIIGLATGLLYVELDFYDSPAAEQFASTRPDGRYAKVPALRSTISELQASLSDIFANLREVDLAALSSELLALSASVRGQVDTLDLAALSTEWAQAGAALNALVSSPEAAQLFTSLDETLADLRGVLDRLDTQLEASGAGLDTTLQEARSALEGFGAASRAAEKLMTAPNGLGEEATVALRRLSEAASAIERLADMLEENPRALIFGKKKKRPAAPPKP</sequence>
<keyword evidence="2" id="KW-1133">Transmembrane helix</keyword>
<accession>A0A139SL36</accession>
<evidence type="ECO:0000256" key="1">
    <source>
        <dbReference type="SAM" id="MobiDB-lite"/>
    </source>
</evidence>
<proteinExistence type="predicted"/>
<feature type="transmembrane region" description="Helical" evidence="2">
    <location>
        <begin position="37"/>
        <end position="58"/>
    </location>
</feature>
<feature type="region of interest" description="Disordered" evidence="1">
    <location>
        <begin position="1"/>
        <end position="31"/>
    </location>
</feature>
<name>A0A139SL36_9BACT</name>
<dbReference type="EMBL" id="LSZP01000044">
    <property type="protein sequence ID" value="KXU35210.1"/>
    <property type="molecule type" value="Genomic_DNA"/>
</dbReference>
<evidence type="ECO:0000256" key="2">
    <source>
        <dbReference type="SAM" id="Phobius"/>
    </source>
</evidence>
<dbReference type="RefSeq" id="WP_231863550.1">
    <property type="nucleotide sequence ID" value="NZ_LSZP01000044.1"/>
</dbReference>
<reference evidence="4 5" key="1">
    <citation type="submission" date="2016-02" db="EMBL/GenBank/DDBJ databases">
        <authorList>
            <person name="Wen L."/>
            <person name="He K."/>
            <person name="Yang H."/>
        </authorList>
    </citation>
    <scope>NUCLEOTIDE SEQUENCE [LARGE SCALE GENOMIC DNA]</scope>
    <source>
        <strain evidence="4 5">CV41</strain>
    </source>
</reference>
<comment type="caution">
    <text evidence="4">The sequence shown here is derived from an EMBL/GenBank/DDBJ whole genome shotgun (WGS) entry which is preliminary data.</text>
</comment>
<dbReference type="AlphaFoldDB" id="A0A139SL36"/>
<dbReference type="Pfam" id="PF02470">
    <property type="entry name" value="MlaD"/>
    <property type="match status" value="1"/>
</dbReference>
<keyword evidence="5" id="KW-1185">Reference proteome</keyword>
<evidence type="ECO:0000313" key="5">
    <source>
        <dbReference type="Proteomes" id="UP000071392"/>
    </source>
</evidence>
<gene>
    <name evidence="4" type="ORF">AXK12_05775</name>
</gene>
<organism evidence="4 5">
    <name type="scientific">Cephaloticoccus capnophilus</name>
    <dbReference type="NCBI Taxonomy" id="1548208"/>
    <lineage>
        <taxon>Bacteria</taxon>
        <taxon>Pseudomonadati</taxon>
        <taxon>Verrucomicrobiota</taxon>
        <taxon>Opitutia</taxon>
        <taxon>Opitutales</taxon>
        <taxon>Opitutaceae</taxon>
        <taxon>Cephaloticoccus</taxon>
    </lineage>
</organism>
<dbReference type="STRING" id="1548208.AXK12_05775"/>
<evidence type="ECO:0000259" key="3">
    <source>
        <dbReference type="Pfam" id="PF02470"/>
    </source>
</evidence>
<dbReference type="Proteomes" id="UP000071392">
    <property type="component" value="Unassembled WGS sequence"/>
</dbReference>
<feature type="domain" description="Mce/MlaD" evidence="3">
    <location>
        <begin position="66"/>
        <end position="167"/>
    </location>
</feature>
<dbReference type="PANTHER" id="PTHR36698">
    <property type="entry name" value="BLL5892 PROTEIN"/>
    <property type="match status" value="1"/>
</dbReference>
<evidence type="ECO:0000313" key="4">
    <source>
        <dbReference type="EMBL" id="KXU35210.1"/>
    </source>
</evidence>
<keyword evidence="2" id="KW-0472">Membrane</keyword>
<dbReference type="PANTHER" id="PTHR36698:SF3">
    <property type="entry name" value="ABC-TYPE TRANSPORT AUXILIARY LIPOPROTEIN COMPONENT DOMAIN-CONTAINING PROTEIN"/>
    <property type="match status" value="1"/>
</dbReference>
<keyword evidence="2" id="KW-0812">Transmembrane</keyword>